<feature type="compositionally biased region" description="Low complexity" evidence="2">
    <location>
        <begin position="32"/>
        <end position="44"/>
    </location>
</feature>
<dbReference type="EMBL" id="JAIFTL010000080">
    <property type="protein sequence ID" value="KAG9324030.1"/>
    <property type="molecule type" value="Genomic_DNA"/>
</dbReference>
<accession>A0A9P8A741</accession>
<feature type="region of interest" description="Disordered" evidence="2">
    <location>
        <begin position="1"/>
        <end position="46"/>
    </location>
</feature>
<feature type="compositionally biased region" description="Polar residues" evidence="2">
    <location>
        <begin position="436"/>
        <end position="445"/>
    </location>
</feature>
<feature type="compositionally biased region" description="Low complexity" evidence="2">
    <location>
        <begin position="592"/>
        <end position="606"/>
    </location>
</feature>
<evidence type="ECO:0000256" key="2">
    <source>
        <dbReference type="SAM" id="MobiDB-lite"/>
    </source>
</evidence>
<evidence type="ECO:0000313" key="3">
    <source>
        <dbReference type="EMBL" id="KAG9324030.1"/>
    </source>
</evidence>
<feature type="region of interest" description="Disordered" evidence="2">
    <location>
        <begin position="364"/>
        <end position="460"/>
    </location>
</feature>
<feature type="compositionally biased region" description="Polar residues" evidence="2">
    <location>
        <begin position="578"/>
        <end position="591"/>
    </location>
</feature>
<reference evidence="3" key="1">
    <citation type="submission" date="2021-07" db="EMBL/GenBank/DDBJ databases">
        <title>Draft genome of Mortierella alpina, strain LL118, isolated from an aspen leaf litter sample.</title>
        <authorList>
            <person name="Yang S."/>
            <person name="Vinatzer B.A."/>
        </authorList>
    </citation>
    <scope>NUCLEOTIDE SEQUENCE</scope>
    <source>
        <strain evidence="3">LL118</strain>
    </source>
</reference>
<feature type="compositionally biased region" description="Basic and acidic residues" evidence="2">
    <location>
        <begin position="21"/>
        <end position="31"/>
    </location>
</feature>
<gene>
    <name evidence="3" type="ORF">KVV02_003509</name>
</gene>
<dbReference type="Proteomes" id="UP000717515">
    <property type="component" value="Unassembled WGS sequence"/>
</dbReference>
<comment type="caution">
    <text evidence="3">The sequence shown here is derived from an EMBL/GenBank/DDBJ whole genome shotgun (WGS) entry which is preliminary data.</text>
</comment>
<keyword evidence="1" id="KW-0175">Coiled coil</keyword>
<feature type="compositionally biased region" description="Gly residues" evidence="2">
    <location>
        <begin position="512"/>
        <end position="525"/>
    </location>
</feature>
<dbReference type="PANTHER" id="PTHR38120:SF1">
    <property type="entry name" value="M PROTEIN, SEROTYPE 2.1"/>
    <property type="match status" value="1"/>
</dbReference>
<dbReference type="PANTHER" id="PTHR38120">
    <property type="entry name" value="EXPRESSED PROTEIN"/>
    <property type="match status" value="1"/>
</dbReference>
<feature type="region of interest" description="Disordered" evidence="2">
    <location>
        <begin position="634"/>
        <end position="664"/>
    </location>
</feature>
<feature type="compositionally biased region" description="Basic and acidic residues" evidence="2">
    <location>
        <begin position="380"/>
        <end position="393"/>
    </location>
</feature>
<dbReference type="AlphaFoldDB" id="A0A9P8A741"/>
<feature type="region of interest" description="Disordered" evidence="2">
    <location>
        <begin position="555"/>
        <end position="613"/>
    </location>
</feature>
<evidence type="ECO:0000256" key="1">
    <source>
        <dbReference type="SAM" id="Coils"/>
    </source>
</evidence>
<evidence type="ECO:0000313" key="4">
    <source>
        <dbReference type="Proteomes" id="UP000717515"/>
    </source>
</evidence>
<proteinExistence type="predicted"/>
<feature type="compositionally biased region" description="Low complexity" evidence="2">
    <location>
        <begin position="364"/>
        <end position="379"/>
    </location>
</feature>
<name>A0A9P8A741_MORAP</name>
<sequence length="664" mass="73165">MTFSSHEDEEHDEVLISTMRSLDRANRDHQEPLQPSQQQQQQSQFWTGTTTAELLKENLALVQKTALAQQEVTSVRNNQARLENQVYELDQKLAESRKENHRLSRAKKDFDRQLDQSKAAFEKERSLWSERETELVRSVKFATRPLIVQAPPKDQYDPERDPADALPPQIQQQIAENNAAHARAMRAHEKLVKELRDQILHMSQDLHERQRSFLLQRSELQSEIAQARELNKNLMEENESFQMLLHEKSMNGEFMQTDIMKNTGYDDDLTGTPLGARSSGSINLADELGKAFERSPAPSADRSIESLTEELKTLKESNTALGLYISKILSRIMENPHLQAILAADYSPRRQFVPESPAAVITQVSRSNGGVSGNNSGSEVDSKKEVKKPEMGRARSRSLFSGGSVFSLRSKASQPPPAPSSRSSNRSSSEDDAASGTSTGLTSFQEGHIVEDSPRTSHSSSDFAIIANDQYLAGPAEYEQLTTFDQPYTRKQLQRHASMGAHERHQRRQTVGGLGSSQGMGGGHSRFGSESSALQSTPSRRSMMAKTKNNLTVLAPMPESSNSISSLAEAPPAIPEGQANQSESHLESSMRSPTLSIATSESSSTTAVEGAPTTPVVAEGGVWRKAIRRMSLFGNSNPTLPTAIKPAESDTAPTPPEEVRVAAV</sequence>
<organism evidence="3 4">
    <name type="scientific">Mortierella alpina</name>
    <name type="common">Oleaginous fungus</name>
    <name type="synonym">Mortierella renispora</name>
    <dbReference type="NCBI Taxonomy" id="64518"/>
    <lineage>
        <taxon>Eukaryota</taxon>
        <taxon>Fungi</taxon>
        <taxon>Fungi incertae sedis</taxon>
        <taxon>Mucoromycota</taxon>
        <taxon>Mortierellomycotina</taxon>
        <taxon>Mortierellomycetes</taxon>
        <taxon>Mortierellales</taxon>
        <taxon>Mortierellaceae</taxon>
        <taxon>Mortierella</taxon>
    </lineage>
</organism>
<feature type="coiled-coil region" evidence="1">
    <location>
        <begin position="178"/>
        <end position="247"/>
    </location>
</feature>
<feature type="region of interest" description="Disordered" evidence="2">
    <location>
        <begin position="493"/>
        <end position="543"/>
    </location>
</feature>
<feature type="coiled-coil region" evidence="1">
    <location>
        <begin position="79"/>
        <end position="113"/>
    </location>
</feature>
<feature type="compositionally biased region" description="Polar residues" evidence="2">
    <location>
        <begin position="528"/>
        <end position="540"/>
    </location>
</feature>
<protein>
    <submittedName>
        <fullName evidence="3">Uncharacterized protein</fullName>
    </submittedName>
</protein>